<dbReference type="AlphaFoldDB" id="A0A9D9NJ69"/>
<evidence type="ECO:0000313" key="2">
    <source>
        <dbReference type="EMBL" id="MBO8475591.1"/>
    </source>
</evidence>
<dbReference type="PANTHER" id="PTHR46889">
    <property type="entry name" value="TRANSPOSASE INSF FOR INSERTION SEQUENCE IS3B-RELATED"/>
    <property type="match status" value="1"/>
</dbReference>
<name>A0A9D9NJ69_9BACT</name>
<reference evidence="2" key="1">
    <citation type="submission" date="2020-10" db="EMBL/GenBank/DDBJ databases">
        <authorList>
            <person name="Gilroy R."/>
        </authorList>
    </citation>
    <scope>NUCLEOTIDE SEQUENCE</scope>
    <source>
        <strain evidence="2">6919</strain>
    </source>
</reference>
<feature type="non-terminal residue" evidence="2">
    <location>
        <position position="1"/>
    </location>
</feature>
<evidence type="ECO:0000313" key="3">
    <source>
        <dbReference type="Proteomes" id="UP000823598"/>
    </source>
</evidence>
<sequence length="105" mass="12407">CSDAYQKMLRRYHITPSMTESHDPYSNAVAERINGILKQEFLLEELNLPLSDMKQVIKDAVYKYNNIRPHYSCGYKTPEYMHNQKLIKIKSYKNKQFSKTCLAEL</sequence>
<dbReference type="Proteomes" id="UP000823598">
    <property type="component" value="Unassembled WGS sequence"/>
</dbReference>
<dbReference type="SUPFAM" id="SSF53098">
    <property type="entry name" value="Ribonuclease H-like"/>
    <property type="match status" value="1"/>
</dbReference>
<dbReference type="Pfam" id="PF13683">
    <property type="entry name" value="rve_3"/>
    <property type="match status" value="1"/>
</dbReference>
<dbReference type="InterPro" id="IPR036397">
    <property type="entry name" value="RNaseH_sf"/>
</dbReference>
<accession>A0A9D9NJ69</accession>
<dbReference type="PROSITE" id="PS50994">
    <property type="entry name" value="INTEGRASE"/>
    <property type="match status" value="1"/>
</dbReference>
<dbReference type="EMBL" id="JADIMC010000016">
    <property type="protein sequence ID" value="MBO8475591.1"/>
    <property type="molecule type" value="Genomic_DNA"/>
</dbReference>
<reference evidence="2" key="2">
    <citation type="journal article" date="2021" name="PeerJ">
        <title>Extensive microbial diversity within the chicken gut microbiome revealed by metagenomics and culture.</title>
        <authorList>
            <person name="Gilroy R."/>
            <person name="Ravi A."/>
            <person name="Getino M."/>
            <person name="Pursley I."/>
            <person name="Horton D.L."/>
            <person name="Alikhan N.F."/>
            <person name="Baker D."/>
            <person name="Gharbi K."/>
            <person name="Hall N."/>
            <person name="Watson M."/>
            <person name="Adriaenssens E.M."/>
            <person name="Foster-Nyarko E."/>
            <person name="Jarju S."/>
            <person name="Secka A."/>
            <person name="Antonio M."/>
            <person name="Oren A."/>
            <person name="Chaudhuri R.R."/>
            <person name="La Ragione R."/>
            <person name="Hildebrand F."/>
            <person name="Pallen M.J."/>
        </authorList>
    </citation>
    <scope>NUCLEOTIDE SEQUENCE</scope>
    <source>
        <strain evidence="2">6919</strain>
    </source>
</reference>
<evidence type="ECO:0000259" key="1">
    <source>
        <dbReference type="PROSITE" id="PS50994"/>
    </source>
</evidence>
<dbReference type="PANTHER" id="PTHR46889:SF5">
    <property type="entry name" value="INTEGRASE PROTEIN"/>
    <property type="match status" value="1"/>
</dbReference>
<dbReference type="InterPro" id="IPR012337">
    <property type="entry name" value="RNaseH-like_sf"/>
</dbReference>
<dbReference type="GO" id="GO:0015074">
    <property type="term" value="P:DNA integration"/>
    <property type="evidence" value="ECO:0007669"/>
    <property type="project" value="InterPro"/>
</dbReference>
<organism evidence="2 3">
    <name type="scientific">Candidatus Limisoma faecipullorum</name>
    <dbReference type="NCBI Taxonomy" id="2840854"/>
    <lineage>
        <taxon>Bacteria</taxon>
        <taxon>Pseudomonadati</taxon>
        <taxon>Bacteroidota</taxon>
        <taxon>Bacteroidia</taxon>
        <taxon>Bacteroidales</taxon>
        <taxon>Candidatus Limisoma</taxon>
    </lineage>
</organism>
<comment type="caution">
    <text evidence="2">The sequence shown here is derived from an EMBL/GenBank/DDBJ whole genome shotgun (WGS) entry which is preliminary data.</text>
</comment>
<feature type="domain" description="Integrase catalytic" evidence="1">
    <location>
        <begin position="1"/>
        <end position="86"/>
    </location>
</feature>
<protein>
    <submittedName>
        <fullName evidence="2">Transposase</fullName>
    </submittedName>
</protein>
<gene>
    <name evidence="2" type="ORF">IAB88_01200</name>
</gene>
<dbReference type="GO" id="GO:0003676">
    <property type="term" value="F:nucleic acid binding"/>
    <property type="evidence" value="ECO:0007669"/>
    <property type="project" value="InterPro"/>
</dbReference>
<proteinExistence type="predicted"/>
<dbReference type="InterPro" id="IPR001584">
    <property type="entry name" value="Integrase_cat-core"/>
</dbReference>
<dbReference type="InterPro" id="IPR050900">
    <property type="entry name" value="Transposase_IS3/IS150/IS904"/>
</dbReference>
<dbReference type="Gene3D" id="3.30.420.10">
    <property type="entry name" value="Ribonuclease H-like superfamily/Ribonuclease H"/>
    <property type="match status" value="1"/>
</dbReference>